<evidence type="ECO:0000313" key="5">
    <source>
        <dbReference type="Proteomes" id="UP000315217"/>
    </source>
</evidence>
<dbReference type="InterPro" id="IPR016163">
    <property type="entry name" value="Ald_DH_C"/>
</dbReference>
<dbReference type="FunFam" id="3.40.605.10:FF:000007">
    <property type="entry name" value="NAD/NADP-dependent betaine aldehyde dehydrogenase"/>
    <property type="match status" value="1"/>
</dbReference>
<dbReference type="InterPro" id="IPR016162">
    <property type="entry name" value="Ald_DH_N"/>
</dbReference>
<evidence type="ECO:0000259" key="3">
    <source>
        <dbReference type="Pfam" id="PF00171"/>
    </source>
</evidence>
<comment type="caution">
    <text evidence="4">The sequence shown here is derived from an EMBL/GenBank/DDBJ whole genome shotgun (WGS) entry which is preliminary data.</text>
</comment>
<dbReference type="InterPro" id="IPR016161">
    <property type="entry name" value="Ald_DH/histidinol_DH"/>
</dbReference>
<evidence type="ECO:0000256" key="1">
    <source>
        <dbReference type="ARBA" id="ARBA00009986"/>
    </source>
</evidence>
<dbReference type="AlphaFoldDB" id="A0A537LPF1"/>
<dbReference type="Gene3D" id="3.40.605.10">
    <property type="entry name" value="Aldehyde Dehydrogenase, Chain A, domain 1"/>
    <property type="match status" value="1"/>
</dbReference>
<dbReference type="Pfam" id="PF00171">
    <property type="entry name" value="Aldedh"/>
    <property type="match status" value="1"/>
</dbReference>
<evidence type="ECO:0000256" key="2">
    <source>
        <dbReference type="ARBA" id="ARBA00023002"/>
    </source>
</evidence>
<sequence length="485" mass="52138">MNALQMYIGGRWVASVSGATYQARSPATGEAIATLPEGTREDAQRAIAAADEGKARLARMSVWDRARVCARVADVLERRRDELARTLTLDQGKPLHTEAKAEVSATITGWRNAADHIKWLETSVIPVEDPHKRVLTIRQPRGVYAVITPWNFPLNIPTEYLAPGLASGNAMVWVPAPTTSVVAVKLMECLEEAEVPAGAINLVTGPGPVVGDEIVAHAGTDAVAFTGSSATGEHIARRAAGKPLLLELGGNGPTVILDDADLELASGATAFGAFFNAGQVCSAAERILVHKKVYDEVTSRLVDRASQIRLGDPFDERTQMGPLNNQPVAEKTDRHVADAVARGAKVLVGGGRAPGRPTDLYYEPTVLTGVARDALINREETFGPVAPLIPFQSDEEALAWANDNTLGLVSAVFTSDLSRAFWFAERLRTGIVNVNDSTNYWELHIPFGGVAGKRSGIGRLGGKHTLYEMTDLRTICLDVRRTQTQ</sequence>
<dbReference type="Proteomes" id="UP000315217">
    <property type="component" value="Unassembled WGS sequence"/>
</dbReference>
<dbReference type="SUPFAM" id="SSF53720">
    <property type="entry name" value="ALDH-like"/>
    <property type="match status" value="1"/>
</dbReference>
<dbReference type="InterPro" id="IPR015590">
    <property type="entry name" value="Aldehyde_DH_dom"/>
</dbReference>
<gene>
    <name evidence="4" type="ORF">E6G98_08470</name>
</gene>
<name>A0A537LPF1_9BACT</name>
<dbReference type="Gene3D" id="3.40.309.10">
    <property type="entry name" value="Aldehyde Dehydrogenase, Chain A, domain 2"/>
    <property type="match status" value="1"/>
</dbReference>
<keyword evidence="2" id="KW-0560">Oxidoreductase</keyword>
<evidence type="ECO:0000313" key="4">
    <source>
        <dbReference type="EMBL" id="TMJ09891.1"/>
    </source>
</evidence>
<dbReference type="PANTHER" id="PTHR11699">
    <property type="entry name" value="ALDEHYDE DEHYDROGENASE-RELATED"/>
    <property type="match status" value="1"/>
</dbReference>
<dbReference type="FunFam" id="3.40.309.10:FF:000009">
    <property type="entry name" value="Aldehyde dehydrogenase A"/>
    <property type="match status" value="1"/>
</dbReference>
<feature type="domain" description="Aldehyde dehydrogenase" evidence="3">
    <location>
        <begin position="12"/>
        <end position="475"/>
    </location>
</feature>
<organism evidence="4 5">
    <name type="scientific">Candidatus Segetimicrobium genomatis</name>
    <dbReference type="NCBI Taxonomy" id="2569760"/>
    <lineage>
        <taxon>Bacteria</taxon>
        <taxon>Bacillati</taxon>
        <taxon>Candidatus Sysuimicrobiota</taxon>
        <taxon>Candidatus Sysuimicrobiia</taxon>
        <taxon>Candidatus Sysuimicrobiales</taxon>
        <taxon>Candidatus Segetimicrobiaceae</taxon>
        <taxon>Candidatus Segetimicrobium</taxon>
    </lineage>
</organism>
<accession>A0A537LPF1</accession>
<dbReference type="PROSITE" id="PS00070">
    <property type="entry name" value="ALDEHYDE_DEHYDR_CYS"/>
    <property type="match status" value="1"/>
</dbReference>
<comment type="similarity">
    <text evidence="1">Belongs to the aldehyde dehydrogenase family.</text>
</comment>
<reference evidence="4 5" key="1">
    <citation type="journal article" date="2019" name="Nat. Microbiol.">
        <title>Mediterranean grassland soil C-N compound turnover is dependent on rainfall and depth, and is mediated by genomically divergent microorganisms.</title>
        <authorList>
            <person name="Diamond S."/>
            <person name="Andeer P.F."/>
            <person name="Li Z."/>
            <person name="Crits-Christoph A."/>
            <person name="Burstein D."/>
            <person name="Anantharaman K."/>
            <person name="Lane K.R."/>
            <person name="Thomas B.C."/>
            <person name="Pan C."/>
            <person name="Northen T.R."/>
            <person name="Banfield J.F."/>
        </authorList>
    </citation>
    <scope>NUCLEOTIDE SEQUENCE [LARGE SCALE GENOMIC DNA]</scope>
    <source>
        <strain evidence="4">NP_1</strain>
    </source>
</reference>
<proteinExistence type="inferred from homology"/>
<dbReference type="EMBL" id="VBAI01000141">
    <property type="protein sequence ID" value="TMJ09891.1"/>
    <property type="molecule type" value="Genomic_DNA"/>
</dbReference>
<protein>
    <submittedName>
        <fullName evidence="4">Aldehyde dehydrogenase</fullName>
    </submittedName>
</protein>
<dbReference type="GO" id="GO:0016620">
    <property type="term" value="F:oxidoreductase activity, acting on the aldehyde or oxo group of donors, NAD or NADP as acceptor"/>
    <property type="evidence" value="ECO:0007669"/>
    <property type="project" value="InterPro"/>
</dbReference>
<dbReference type="InterPro" id="IPR016160">
    <property type="entry name" value="Ald_DH_CS_CYS"/>
</dbReference>